<sequence length="183" mass="20628">MSGPIQHRSQKEGVLNPHGVLEFYIYCDAISVDCPGSQDQRNSDGLRGLELEEHTKEAKKEGAFIIDWIGNIVNTQAVDVPMVVSTSLMCYITESSLVAIITTRGHREIKWVAELHHWVSTWLDLRKSNIISKQTLDRGYQDRLDTKGYPPENAKAQPHRAGGLPGPLISLFRQTVRMLQKHV</sequence>
<evidence type="ECO:0000313" key="2">
    <source>
        <dbReference type="Proteomes" id="UP001221757"/>
    </source>
</evidence>
<name>A0AAD7DHR8_MYCRO</name>
<evidence type="ECO:0000313" key="1">
    <source>
        <dbReference type="EMBL" id="KAJ7691574.1"/>
    </source>
</evidence>
<dbReference type="EMBL" id="JARKIE010000057">
    <property type="protein sequence ID" value="KAJ7691574.1"/>
    <property type="molecule type" value="Genomic_DNA"/>
</dbReference>
<protein>
    <submittedName>
        <fullName evidence="1">Uncharacterized protein</fullName>
    </submittedName>
</protein>
<proteinExistence type="predicted"/>
<organism evidence="1 2">
    <name type="scientific">Mycena rosella</name>
    <name type="common">Pink bonnet</name>
    <name type="synonym">Agaricus rosellus</name>
    <dbReference type="NCBI Taxonomy" id="1033263"/>
    <lineage>
        <taxon>Eukaryota</taxon>
        <taxon>Fungi</taxon>
        <taxon>Dikarya</taxon>
        <taxon>Basidiomycota</taxon>
        <taxon>Agaricomycotina</taxon>
        <taxon>Agaricomycetes</taxon>
        <taxon>Agaricomycetidae</taxon>
        <taxon>Agaricales</taxon>
        <taxon>Marasmiineae</taxon>
        <taxon>Mycenaceae</taxon>
        <taxon>Mycena</taxon>
    </lineage>
</organism>
<dbReference type="AlphaFoldDB" id="A0AAD7DHR8"/>
<keyword evidence="2" id="KW-1185">Reference proteome</keyword>
<gene>
    <name evidence="1" type="ORF">B0H17DRAFT_1133653</name>
</gene>
<comment type="caution">
    <text evidence="1">The sequence shown here is derived from an EMBL/GenBank/DDBJ whole genome shotgun (WGS) entry which is preliminary data.</text>
</comment>
<reference evidence="1" key="1">
    <citation type="submission" date="2023-03" db="EMBL/GenBank/DDBJ databases">
        <title>Massive genome expansion in bonnet fungi (Mycena s.s.) driven by repeated elements and novel gene families across ecological guilds.</title>
        <authorList>
            <consortium name="Lawrence Berkeley National Laboratory"/>
            <person name="Harder C.B."/>
            <person name="Miyauchi S."/>
            <person name="Viragh M."/>
            <person name="Kuo A."/>
            <person name="Thoen E."/>
            <person name="Andreopoulos B."/>
            <person name="Lu D."/>
            <person name="Skrede I."/>
            <person name="Drula E."/>
            <person name="Henrissat B."/>
            <person name="Morin E."/>
            <person name="Kohler A."/>
            <person name="Barry K."/>
            <person name="LaButti K."/>
            <person name="Morin E."/>
            <person name="Salamov A."/>
            <person name="Lipzen A."/>
            <person name="Mereny Z."/>
            <person name="Hegedus B."/>
            <person name="Baldrian P."/>
            <person name="Stursova M."/>
            <person name="Weitz H."/>
            <person name="Taylor A."/>
            <person name="Grigoriev I.V."/>
            <person name="Nagy L.G."/>
            <person name="Martin F."/>
            <person name="Kauserud H."/>
        </authorList>
    </citation>
    <scope>NUCLEOTIDE SEQUENCE</scope>
    <source>
        <strain evidence="1">CBHHK067</strain>
    </source>
</reference>
<dbReference type="Proteomes" id="UP001221757">
    <property type="component" value="Unassembled WGS sequence"/>
</dbReference>
<accession>A0AAD7DHR8</accession>